<organism evidence="2 3">
    <name type="scientific">Patulibacter brassicae</name>
    <dbReference type="NCBI Taxonomy" id="1705717"/>
    <lineage>
        <taxon>Bacteria</taxon>
        <taxon>Bacillati</taxon>
        <taxon>Actinomycetota</taxon>
        <taxon>Thermoleophilia</taxon>
        <taxon>Solirubrobacterales</taxon>
        <taxon>Patulibacteraceae</taxon>
        <taxon>Patulibacter</taxon>
    </lineage>
</organism>
<dbReference type="RefSeq" id="WP_319952273.1">
    <property type="nucleotide sequence ID" value="NZ_JAXAVX010000001.1"/>
</dbReference>
<gene>
    <name evidence="2" type="ORF">SK069_00815</name>
</gene>
<feature type="compositionally biased region" description="Polar residues" evidence="1">
    <location>
        <begin position="1"/>
        <end position="11"/>
    </location>
</feature>
<evidence type="ECO:0000313" key="3">
    <source>
        <dbReference type="Proteomes" id="UP001277761"/>
    </source>
</evidence>
<reference evidence="2 3" key="1">
    <citation type="submission" date="2023-11" db="EMBL/GenBank/DDBJ databases">
        <authorList>
            <person name="Xu M."/>
            <person name="Jiang T."/>
        </authorList>
    </citation>
    <scope>NUCLEOTIDE SEQUENCE [LARGE SCALE GENOMIC DNA]</scope>
    <source>
        <strain evidence="2 3">SD</strain>
    </source>
</reference>
<name>A0ABU4VFD6_9ACTN</name>
<proteinExistence type="predicted"/>
<evidence type="ECO:0000313" key="2">
    <source>
        <dbReference type="EMBL" id="MDX8150120.1"/>
    </source>
</evidence>
<dbReference type="EMBL" id="JAXAVX010000001">
    <property type="protein sequence ID" value="MDX8150120.1"/>
    <property type="molecule type" value="Genomic_DNA"/>
</dbReference>
<keyword evidence="3" id="KW-1185">Reference proteome</keyword>
<protein>
    <submittedName>
        <fullName evidence="2">Uncharacterized protein</fullName>
    </submittedName>
</protein>
<evidence type="ECO:0000256" key="1">
    <source>
        <dbReference type="SAM" id="MobiDB-lite"/>
    </source>
</evidence>
<feature type="region of interest" description="Disordered" evidence="1">
    <location>
        <begin position="1"/>
        <end position="64"/>
    </location>
</feature>
<sequence length="64" mass="6545">MLRPTAPSTRHPSADPGAYVPSTGLGSMVVVRLTGGGDPPRGRRHPRSAAPTTTEEQPCAAPIG</sequence>
<dbReference type="Proteomes" id="UP001277761">
    <property type="component" value="Unassembled WGS sequence"/>
</dbReference>
<comment type="caution">
    <text evidence="2">The sequence shown here is derived from an EMBL/GenBank/DDBJ whole genome shotgun (WGS) entry which is preliminary data.</text>
</comment>
<accession>A0ABU4VFD6</accession>